<keyword evidence="2" id="KW-1185">Reference proteome</keyword>
<sequence>MRIYVPATLAMLHQVEADKEVGPAPLTAFAVTPALREWYLDDDEEVLEYAAFSQAARAALRLLDNDPSAPRRRVVLSADVPDRDVTLHPDLERAVVRSSVPISLDRLASIHVDGAEAEADVAAAARVIMEADLGDEDAQFVVDGTDDYELEWYGVQELPELLESFSV</sequence>
<evidence type="ECO:0000313" key="1">
    <source>
        <dbReference type="EMBL" id="TQS42888.1"/>
    </source>
</evidence>
<protein>
    <submittedName>
        <fullName evidence="1">Uncharacterized protein</fullName>
    </submittedName>
</protein>
<dbReference type="EMBL" id="VIRS01000016">
    <property type="protein sequence ID" value="TQS42888.1"/>
    <property type="molecule type" value="Genomic_DNA"/>
</dbReference>
<dbReference type="OrthoDB" id="3214389at2"/>
<dbReference type="Pfam" id="PF21853">
    <property type="entry name" value="DUF6912"/>
    <property type="match status" value="1"/>
</dbReference>
<dbReference type="RefSeq" id="WP_142706811.1">
    <property type="nucleotide sequence ID" value="NZ_VIRS01000016.1"/>
</dbReference>
<evidence type="ECO:0000313" key="2">
    <source>
        <dbReference type="Proteomes" id="UP000317982"/>
    </source>
</evidence>
<comment type="caution">
    <text evidence="1">The sequence shown here is derived from an EMBL/GenBank/DDBJ whole genome shotgun (WGS) entry which is preliminary data.</text>
</comment>
<dbReference type="AlphaFoldDB" id="A0A545ANG9"/>
<gene>
    <name evidence="1" type="ORF">FL583_22865</name>
</gene>
<dbReference type="Proteomes" id="UP000317982">
    <property type="component" value="Unassembled WGS sequence"/>
</dbReference>
<dbReference type="InParanoid" id="A0A545ANG9"/>
<name>A0A545ANG9_9ACTN</name>
<proteinExistence type="predicted"/>
<organism evidence="1 2">
    <name type="scientific">Cryptosporangium phraense</name>
    <dbReference type="NCBI Taxonomy" id="2593070"/>
    <lineage>
        <taxon>Bacteria</taxon>
        <taxon>Bacillati</taxon>
        <taxon>Actinomycetota</taxon>
        <taxon>Actinomycetes</taxon>
        <taxon>Cryptosporangiales</taxon>
        <taxon>Cryptosporangiaceae</taxon>
        <taxon>Cryptosporangium</taxon>
    </lineage>
</organism>
<dbReference type="InterPro" id="IPR054206">
    <property type="entry name" value="DUF6912"/>
</dbReference>
<reference evidence="1 2" key="1">
    <citation type="submission" date="2019-07" db="EMBL/GenBank/DDBJ databases">
        <title>Cryptosporangium phraense sp. nov., isolated from plant litter.</title>
        <authorList>
            <person name="Suriyachadkun C."/>
        </authorList>
    </citation>
    <scope>NUCLEOTIDE SEQUENCE [LARGE SCALE GENOMIC DNA]</scope>
    <source>
        <strain evidence="1 2">A-T 5661</strain>
    </source>
</reference>
<accession>A0A545ANG9</accession>